<comment type="caution">
    <text evidence="18">The sequence shown here is derived from an EMBL/GenBank/DDBJ whole genome shotgun (WGS) entry which is preliminary data.</text>
</comment>
<accession>A0A1G2QJT9</accession>
<dbReference type="InterPro" id="IPR002543">
    <property type="entry name" value="FtsK_dom"/>
</dbReference>
<evidence type="ECO:0000256" key="14">
    <source>
        <dbReference type="PROSITE-ProRule" id="PRU00289"/>
    </source>
</evidence>
<dbReference type="InterPro" id="IPR036388">
    <property type="entry name" value="WH-like_DNA-bd_sf"/>
</dbReference>
<comment type="subunit">
    <text evidence="13">Homohexamer. Forms a ring that surrounds DNA.</text>
</comment>
<dbReference type="PANTHER" id="PTHR22683">
    <property type="entry name" value="SPORULATION PROTEIN RELATED"/>
    <property type="match status" value="1"/>
</dbReference>
<dbReference type="STRING" id="1802439.A2589_03805"/>
<evidence type="ECO:0000256" key="1">
    <source>
        <dbReference type="ARBA" id="ARBA00004651"/>
    </source>
</evidence>
<dbReference type="SMART" id="SM00843">
    <property type="entry name" value="Ftsk_gamma"/>
    <property type="match status" value="1"/>
</dbReference>
<comment type="similarity">
    <text evidence="2">Belongs to the FtsK/SpoIIIE/SftA family.</text>
</comment>
<keyword evidence="7" id="KW-0159">Chromosome partition</keyword>
<evidence type="ECO:0000256" key="3">
    <source>
        <dbReference type="ARBA" id="ARBA00022475"/>
    </source>
</evidence>
<evidence type="ECO:0000313" key="19">
    <source>
        <dbReference type="Proteomes" id="UP000177838"/>
    </source>
</evidence>
<feature type="transmembrane region" description="Helical" evidence="16">
    <location>
        <begin position="39"/>
        <end position="63"/>
    </location>
</feature>
<feature type="transmembrane region" description="Helical" evidence="16">
    <location>
        <begin position="75"/>
        <end position="94"/>
    </location>
</feature>
<evidence type="ECO:0000256" key="6">
    <source>
        <dbReference type="ARBA" id="ARBA00022741"/>
    </source>
</evidence>
<feature type="compositionally biased region" description="Basic and acidic residues" evidence="15">
    <location>
        <begin position="157"/>
        <end position="166"/>
    </location>
</feature>
<dbReference type="AlphaFoldDB" id="A0A1G2QJT9"/>
<reference evidence="18 19" key="1">
    <citation type="journal article" date="2016" name="Nat. Commun.">
        <title>Thousands of microbial genomes shed light on interconnected biogeochemical processes in an aquifer system.</title>
        <authorList>
            <person name="Anantharaman K."/>
            <person name="Brown C.T."/>
            <person name="Hug L.A."/>
            <person name="Sharon I."/>
            <person name="Castelle C.J."/>
            <person name="Probst A.J."/>
            <person name="Thomas B.C."/>
            <person name="Singh A."/>
            <person name="Wilkins M.J."/>
            <person name="Karaoz U."/>
            <person name="Brodie E.L."/>
            <person name="Williams K.H."/>
            <person name="Hubbard S.S."/>
            <person name="Banfield J.F."/>
        </authorList>
    </citation>
    <scope>NUCLEOTIDE SEQUENCE [LARGE SCALE GENOMIC DNA]</scope>
</reference>
<evidence type="ECO:0000256" key="10">
    <source>
        <dbReference type="ARBA" id="ARBA00023125"/>
    </source>
</evidence>
<keyword evidence="5 16" id="KW-0812">Transmembrane</keyword>
<dbReference type="SUPFAM" id="SSF52540">
    <property type="entry name" value="P-loop containing nucleoside triphosphate hydrolases"/>
    <property type="match status" value="1"/>
</dbReference>
<evidence type="ECO:0000256" key="4">
    <source>
        <dbReference type="ARBA" id="ARBA00022618"/>
    </source>
</evidence>
<keyword evidence="10" id="KW-0238">DNA-binding</keyword>
<keyword evidence="8 14" id="KW-0067">ATP-binding</keyword>
<dbReference type="PANTHER" id="PTHR22683:SF41">
    <property type="entry name" value="DNA TRANSLOCASE FTSK"/>
    <property type="match status" value="1"/>
</dbReference>
<evidence type="ECO:0000256" key="16">
    <source>
        <dbReference type="SAM" id="Phobius"/>
    </source>
</evidence>
<evidence type="ECO:0000256" key="5">
    <source>
        <dbReference type="ARBA" id="ARBA00022692"/>
    </source>
</evidence>
<keyword evidence="6 14" id="KW-0547">Nucleotide-binding</keyword>
<evidence type="ECO:0000313" key="18">
    <source>
        <dbReference type="EMBL" id="OHA60262.1"/>
    </source>
</evidence>
<dbReference type="InterPro" id="IPR050206">
    <property type="entry name" value="FtsK/SpoIIIE/SftA"/>
</dbReference>
<dbReference type="Pfam" id="PF17854">
    <property type="entry name" value="FtsK_alpha"/>
    <property type="match status" value="1"/>
</dbReference>
<feature type="transmembrane region" description="Helical" evidence="16">
    <location>
        <begin position="114"/>
        <end position="135"/>
    </location>
</feature>
<feature type="domain" description="FtsK" evidence="17">
    <location>
        <begin position="353"/>
        <end position="555"/>
    </location>
</feature>
<evidence type="ECO:0000256" key="8">
    <source>
        <dbReference type="ARBA" id="ARBA00022840"/>
    </source>
</evidence>
<proteinExistence type="inferred from homology"/>
<protein>
    <recommendedName>
        <fullName evidence="17">FtsK domain-containing protein</fullName>
    </recommendedName>
</protein>
<organism evidence="18 19">
    <name type="scientific">Candidatus Vogelbacteria bacterium RIFOXYD1_FULL_46_19</name>
    <dbReference type="NCBI Taxonomy" id="1802439"/>
    <lineage>
        <taxon>Bacteria</taxon>
        <taxon>Candidatus Vogeliibacteriota</taxon>
    </lineage>
</organism>
<dbReference type="InterPro" id="IPR003593">
    <property type="entry name" value="AAA+_ATPase"/>
</dbReference>
<keyword evidence="12" id="KW-0131">Cell cycle</keyword>
<sequence length="711" mass="77133">MQTETKQAILAIVFLALGAFLLMARFELAGIVGVQTYHGLSYLFGAGYLLLPIILLVVGVSFLKNLRPNFISYRLVGGALLFLATLGILNVGMGNEEVGGVVGALIATPLLKLFDYYASLILLGAVALISIFIMFDTKLSFERSLFGYRFGRTDDELENNKEEAEPRIFTGPDDNEEEIRPETTHLGQKNPPTEVESEGAAKAGGLFGAMIKFNRADGKEFVPPPLSLLSKDSGKPGVGDIKANSNIIKRTLANFGINVEMDEITIGPSITRYALKPAEGVKLSRIVNLQNDLALALAAHPLRIEAPIPGKSLVGIEIPNTTKTTVGLASILNSKDFSSSPHPLLVGLGRGISGLATFANVAKAPHMLIAGATGSGKSVTIHSLITSLLYRNPPERMRFIMIDPKRVELTLYNKIPHLLTPVITNAKKSIVALRWAAGEMDRRYDILEQNAVRDIQSYHQNIMAPALAAKKGEEEVEIEQMPYIVIVIDELADIMSSYPREMEAAIVRLAQMSRAVGIHLILSTQRPSVEVITGLIKANIPTRIALQVSSQIDSRTILDTMGAEKLLGAGDMLYLSGDMSKPIRLQSAFISEEEVKKVVKYLADQYADTLHEEINLEPEGGSGGLYSSALDTGGGDDDDLYEDARLSVMEAGKASASYLQRKLKVGYARAARLLDMLEERGVIGPGDGAKPREVYRDGPQPGAETDDMKNF</sequence>
<evidence type="ECO:0000256" key="7">
    <source>
        <dbReference type="ARBA" id="ARBA00022829"/>
    </source>
</evidence>
<dbReference type="Proteomes" id="UP000177838">
    <property type="component" value="Unassembled WGS sequence"/>
</dbReference>
<dbReference type="Gene3D" id="1.10.10.10">
    <property type="entry name" value="Winged helix-like DNA-binding domain superfamily/Winged helix DNA-binding domain"/>
    <property type="match status" value="1"/>
</dbReference>
<dbReference type="InterPro" id="IPR027417">
    <property type="entry name" value="P-loop_NTPase"/>
</dbReference>
<comment type="subcellular location">
    <subcellularLocation>
        <location evidence="1">Cell membrane</location>
        <topology evidence="1">Multi-pass membrane protein</topology>
    </subcellularLocation>
</comment>
<feature type="region of interest" description="Disordered" evidence="15">
    <location>
        <begin position="682"/>
        <end position="711"/>
    </location>
</feature>
<keyword evidence="3" id="KW-1003">Cell membrane</keyword>
<dbReference type="GO" id="GO:0005886">
    <property type="term" value="C:plasma membrane"/>
    <property type="evidence" value="ECO:0007669"/>
    <property type="project" value="UniProtKB-SubCell"/>
</dbReference>
<dbReference type="Pfam" id="PF13491">
    <property type="entry name" value="FtsK_4TM"/>
    <property type="match status" value="1"/>
</dbReference>
<evidence type="ECO:0000256" key="13">
    <source>
        <dbReference type="ARBA" id="ARBA00025923"/>
    </source>
</evidence>
<evidence type="ECO:0000256" key="12">
    <source>
        <dbReference type="ARBA" id="ARBA00023306"/>
    </source>
</evidence>
<dbReference type="InterPro" id="IPR018541">
    <property type="entry name" value="Ftsk_gamma"/>
</dbReference>
<evidence type="ECO:0000256" key="2">
    <source>
        <dbReference type="ARBA" id="ARBA00006474"/>
    </source>
</evidence>
<evidence type="ECO:0000256" key="9">
    <source>
        <dbReference type="ARBA" id="ARBA00022989"/>
    </source>
</evidence>
<dbReference type="GO" id="GO:0005524">
    <property type="term" value="F:ATP binding"/>
    <property type="evidence" value="ECO:0007669"/>
    <property type="project" value="UniProtKB-UniRule"/>
</dbReference>
<dbReference type="PROSITE" id="PS50901">
    <property type="entry name" value="FTSK"/>
    <property type="match status" value="1"/>
</dbReference>
<evidence type="ECO:0000256" key="15">
    <source>
        <dbReference type="SAM" id="MobiDB-lite"/>
    </source>
</evidence>
<dbReference type="InterPro" id="IPR025199">
    <property type="entry name" value="FtsK_4TM"/>
</dbReference>
<dbReference type="Pfam" id="PF09397">
    <property type="entry name" value="FtsK_gamma"/>
    <property type="match status" value="1"/>
</dbReference>
<gene>
    <name evidence="18" type="ORF">A2589_03805</name>
</gene>
<dbReference type="SMART" id="SM00382">
    <property type="entry name" value="AAA"/>
    <property type="match status" value="1"/>
</dbReference>
<dbReference type="Gene3D" id="3.30.980.40">
    <property type="match status" value="1"/>
</dbReference>
<dbReference type="GO" id="GO:0003677">
    <property type="term" value="F:DNA binding"/>
    <property type="evidence" value="ECO:0007669"/>
    <property type="project" value="UniProtKB-KW"/>
</dbReference>
<feature type="region of interest" description="Disordered" evidence="15">
    <location>
        <begin position="157"/>
        <end position="195"/>
    </location>
</feature>
<name>A0A1G2QJT9_9BACT</name>
<dbReference type="EMBL" id="MHTK01000001">
    <property type="protein sequence ID" value="OHA60262.1"/>
    <property type="molecule type" value="Genomic_DNA"/>
</dbReference>
<keyword evidence="9 16" id="KW-1133">Transmembrane helix</keyword>
<keyword evidence="4" id="KW-0132">Cell division</keyword>
<dbReference type="GO" id="GO:0007059">
    <property type="term" value="P:chromosome segregation"/>
    <property type="evidence" value="ECO:0007669"/>
    <property type="project" value="UniProtKB-KW"/>
</dbReference>
<keyword evidence="11 16" id="KW-0472">Membrane</keyword>
<dbReference type="InterPro" id="IPR036390">
    <property type="entry name" value="WH_DNA-bd_sf"/>
</dbReference>
<dbReference type="Gene3D" id="3.40.50.300">
    <property type="entry name" value="P-loop containing nucleotide triphosphate hydrolases"/>
    <property type="match status" value="1"/>
</dbReference>
<dbReference type="InterPro" id="IPR041027">
    <property type="entry name" value="FtsK_alpha"/>
</dbReference>
<evidence type="ECO:0000259" key="17">
    <source>
        <dbReference type="PROSITE" id="PS50901"/>
    </source>
</evidence>
<dbReference type="Pfam" id="PF01580">
    <property type="entry name" value="FtsK_SpoIIIE"/>
    <property type="match status" value="1"/>
</dbReference>
<evidence type="ECO:0000256" key="11">
    <source>
        <dbReference type="ARBA" id="ARBA00023136"/>
    </source>
</evidence>
<dbReference type="SUPFAM" id="SSF46785">
    <property type="entry name" value="Winged helix' DNA-binding domain"/>
    <property type="match status" value="1"/>
</dbReference>
<feature type="binding site" evidence="14">
    <location>
        <begin position="371"/>
        <end position="378"/>
    </location>
    <ligand>
        <name>ATP</name>
        <dbReference type="ChEBI" id="CHEBI:30616"/>
    </ligand>
</feature>
<dbReference type="GO" id="GO:0051301">
    <property type="term" value="P:cell division"/>
    <property type="evidence" value="ECO:0007669"/>
    <property type="project" value="UniProtKB-KW"/>
</dbReference>